<gene>
    <name evidence="1" type="ORF">NLG97_g7727</name>
</gene>
<reference evidence="1" key="1">
    <citation type="submission" date="2022-07" db="EMBL/GenBank/DDBJ databases">
        <title>Genome Sequence of Lecanicillium saksenae.</title>
        <authorList>
            <person name="Buettner E."/>
        </authorList>
    </citation>
    <scope>NUCLEOTIDE SEQUENCE</scope>
    <source>
        <strain evidence="1">VT-O1</strain>
    </source>
</reference>
<evidence type="ECO:0000313" key="2">
    <source>
        <dbReference type="Proteomes" id="UP001148737"/>
    </source>
</evidence>
<proteinExistence type="predicted"/>
<evidence type="ECO:0000313" key="1">
    <source>
        <dbReference type="EMBL" id="KAJ3481808.1"/>
    </source>
</evidence>
<accession>A0ACC1QL15</accession>
<sequence>MPSTSPLALTVKVLIAGGGYGGLSVAVNLLDLHCHVSPRMNPEPFEYAPDWPDIKFEITVVDERDGFLHIIGTPRALADQEYARKAWVKFTEMPDLQRENISFVHGSLSHVNCATKKATVLLHGKNELSVIEYDYFCAATGYRRVWPVVPQSLTYSEYLVETQGRITATENAKHGVLVVGGGAVGIEMAAELKLTMPDIKVTLAHSRDKLLSSEGLSDECKDVSLQLLKKADVEVLLNHRLESHNIMGSANGDTKYLAKFTNGHTIEASLIIVGVSQSVPATDFLPKAALDENGKVKIRSNLMLLEDIANAEYHFCAGDATKWSGIKRCGGAMRAGHFVAMNIHQHALQAGVGHPPTYRTLTEVPPMIVMAVGKQAVASGPQGTRSGEEVMQKFFSDDLHLAGCMKWIGIGAPIRSTM</sequence>
<dbReference type="Proteomes" id="UP001148737">
    <property type="component" value="Unassembled WGS sequence"/>
</dbReference>
<dbReference type="EMBL" id="JANAKD010001227">
    <property type="protein sequence ID" value="KAJ3481808.1"/>
    <property type="molecule type" value="Genomic_DNA"/>
</dbReference>
<comment type="caution">
    <text evidence="1">The sequence shown here is derived from an EMBL/GenBank/DDBJ whole genome shotgun (WGS) entry which is preliminary data.</text>
</comment>
<organism evidence="1 2">
    <name type="scientific">Lecanicillium saksenae</name>
    <dbReference type="NCBI Taxonomy" id="468837"/>
    <lineage>
        <taxon>Eukaryota</taxon>
        <taxon>Fungi</taxon>
        <taxon>Dikarya</taxon>
        <taxon>Ascomycota</taxon>
        <taxon>Pezizomycotina</taxon>
        <taxon>Sordariomycetes</taxon>
        <taxon>Hypocreomycetidae</taxon>
        <taxon>Hypocreales</taxon>
        <taxon>Cordycipitaceae</taxon>
        <taxon>Lecanicillium</taxon>
    </lineage>
</organism>
<keyword evidence="2" id="KW-1185">Reference proteome</keyword>
<protein>
    <submittedName>
        <fullName evidence="1">Uncharacterized protein</fullName>
    </submittedName>
</protein>
<name>A0ACC1QL15_9HYPO</name>